<gene>
    <name evidence="3" type="ORF">JI744_02660</name>
</gene>
<dbReference type="InterPro" id="IPR050452">
    <property type="entry name" value="Metacaspase"/>
</dbReference>
<feature type="domain" description="Peptidase C14 caspase" evidence="2">
    <location>
        <begin position="23"/>
        <end position="313"/>
    </location>
</feature>
<dbReference type="Gene3D" id="3.40.50.1460">
    <property type="match status" value="1"/>
</dbReference>
<dbReference type="GO" id="GO:0005737">
    <property type="term" value="C:cytoplasm"/>
    <property type="evidence" value="ECO:0007669"/>
    <property type="project" value="TreeGrafter"/>
</dbReference>
<keyword evidence="4" id="KW-1185">Reference proteome</keyword>
<dbReference type="Pfam" id="PF00656">
    <property type="entry name" value="Peptidase_C14"/>
    <property type="match status" value="1"/>
</dbReference>
<sequence length="696" mass="72651">MRRLAFAITLILASVPVLARENYALLIGVSQYPALDRKYWLKGPANDMALVATYLTTEAPVKFTPQNVVVLADGVPGATDTPTLGHIRDRMAALTARVQPGDFVYLHFSGHGTQAPAADPESELDGLDEVFLPRDIGPWLADVGHVQNALVDDEIGAMIDRLRAKGANVWAVFDSCHSGTVTRGAPDGEEELRTRQVTPQALGISGAAIEAAAARTRGTPSDPRAEPDAPVEVGAAGPQTGSFVAFFAAQTTEVTPEKNLPKGKPGRVPQGVFTYTLMQVLAEYPNATYGQIGQEVLRKYATTSIARTTPMFEGDLGQVAFSGLPGRRVDQWVARVGEQEFTIPAGSLHGLATGDVLAVMATAADATPDALGYARLTQVQTFGAQAVPIVQQGKALPDALPKGLMLRKIGAGLDFGLTVALPPAGSLATDALTTALPVLIKAAGPRITFVPAGDASADLRLAILPDSPRPDAVWVLPATGLADDLTTTPSVSTADKDAEGVAQAMGALLGAMAKAINLTKMAGAVGAGGLDVDVQLLAGPNKDALRPMPASAIPRLIPGDQVHVVAENRMAILVDVNVLYIGADWSISHWYSGRLQPGDRLKKGLFKISDAVLGAERLIIVLTPAAAQSPVEDLGFLAQPSLDVTRDVSTRSGLNAALAEAGFGQTTRSATALQEETADGPGPAILQLELRTVPAN</sequence>
<feature type="chain" id="PRO_5035319898" evidence="1">
    <location>
        <begin position="20"/>
        <end position="696"/>
    </location>
</feature>
<dbReference type="AlphaFoldDB" id="A0A8J7MQD7"/>
<dbReference type="Proteomes" id="UP000619033">
    <property type="component" value="Unassembled WGS sequence"/>
</dbReference>
<dbReference type="PANTHER" id="PTHR48104">
    <property type="entry name" value="METACASPASE-4"/>
    <property type="match status" value="1"/>
</dbReference>
<comment type="caution">
    <text evidence="3">The sequence shown here is derived from an EMBL/GenBank/DDBJ whole genome shotgun (WGS) entry which is preliminary data.</text>
</comment>
<reference evidence="3" key="1">
    <citation type="submission" date="2021-01" db="EMBL/GenBank/DDBJ databases">
        <title>Genome seq and assembly of Tabrizicola sp. KVB23.</title>
        <authorList>
            <person name="Chhetri G."/>
        </authorList>
    </citation>
    <scope>NUCLEOTIDE SEQUENCE</scope>
    <source>
        <strain evidence="3">KVB23</strain>
    </source>
</reference>
<dbReference type="GO" id="GO:0004197">
    <property type="term" value="F:cysteine-type endopeptidase activity"/>
    <property type="evidence" value="ECO:0007669"/>
    <property type="project" value="InterPro"/>
</dbReference>
<protein>
    <submittedName>
        <fullName evidence="3">Caspase family protein</fullName>
    </submittedName>
</protein>
<name>A0A8J7MQD7_9RHOB</name>
<accession>A0A8J7MQD7</accession>
<evidence type="ECO:0000313" key="4">
    <source>
        <dbReference type="Proteomes" id="UP000619033"/>
    </source>
</evidence>
<dbReference type="PANTHER" id="PTHR48104:SF30">
    <property type="entry name" value="METACASPASE-1"/>
    <property type="match status" value="1"/>
</dbReference>
<organism evidence="3 4">
    <name type="scientific">Fuscibacter oryzae</name>
    <dbReference type="NCBI Taxonomy" id="2803939"/>
    <lineage>
        <taxon>Bacteria</taxon>
        <taxon>Pseudomonadati</taxon>
        <taxon>Pseudomonadota</taxon>
        <taxon>Alphaproteobacteria</taxon>
        <taxon>Rhodobacterales</taxon>
        <taxon>Paracoccaceae</taxon>
        <taxon>Fuscibacter</taxon>
    </lineage>
</organism>
<dbReference type="InterPro" id="IPR011600">
    <property type="entry name" value="Pept_C14_caspase"/>
</dbReference>
<evidence type="ECO:0000313" key="3">
    <source>
        <dbReference type="EMBL" id="MBL4926999.1"/>
    </source>
</evidence>
<dbReference type="GO" id="GO:0006508">
    <property type="term" value="P:proteolysis"/>
    <property type="evidence" value="ECO:0007669"/>
    <property type="project" value="InterPro"/>
</dbReference>
<evidence type="ECO:0000259" key="2">
    <source>
        <dbReference type="Pfam" id="PF00656"/>
    </source>
</evidence>
<proteinExistence type="predicted"/>
<evidence type="ECO:0000256" key="1">
    <source>
        <dbReference type="SAM" id="SignalP"/>
    </source>
</evidence>
<keyword evidence="1" id="KW-0732">Signal</keyword>
<dbReference type="RefSeq" id="WP_202658017.1">
    <property type="nucleotide sequence ID" value="NZ_JAESVP010000001.1"/>
</dbReference>
<feature type="signal peptide" evidence="1">
    <location>
        <begin position="1"/>
        <end position="19"/>
    </location>
</feature>
<dbReference type="EMBL" id="JAESVP010000001">
    <property type="protein sequence ID" value="MBL4926999.1"/>
    <property type="molecule type" value="Genomic_DNA"/>
</dbReference>